<proteinExistence type="predicted"/>
<comment type="caution">
    <text evidence="2">The sequence shown here is derived from an EMBL/GenBank/DDBJ whole genome shotgun (WGS) entry which is preliminary data.</text>
</comment>
<protein>
    <submittedName>
        <fullName evidence="2">Uncharacterized protein</fullName>
    </submittedName>
</protein>
<dbReference type="EMBL" id="JAVRRG010000052">
    <property type="protein sequence ID" value="KAK5092806.1"/>
    <property type="molecule type" value="Genomic_DNA"/>
</dbReference>
<evidence type="ECO:0000313" key="3">
    <source>
        <dbReference type="Proteomes" id="UP001345013"/>
    </source>
</evidence>
<name>A0ABR0KAM6_9EURO</name>
<evidence type="ECO:0000313" key="2">
    <source>
        <dbReference type="EMBL" id="KAK5092806.1"/>
    </source>
</evidence>
<organism evidence="2 3">
    <name type="scientific">Lithohypha guttulata</name>
    <dbReference type="NCBI Taxonomy" id="1690604"/>
    <lineage>
        <taxon>Eukaryota</taxon>
        <taxon>Fungi</taxon>
        <taxon>Dikarya</taxon>
        <taxon>Ascomycota</taxon>
        <taxon>Pezizomycotina</taxon>
        <taxon>Eurotiomycetes</taxon>
        <taxon>Chaetothyriomycetidae</taxon>
        <taxon>Chaetothyriales</taxon>
        <taxon>Trichomeriaceae</taxon>
        <taxon>Lithohypha</taxon>
    </lineage>
</organism>
<accession>A0ABR0KAM6</accession>
<gene>
    <name evidence="2" type="ORF">LTR24_004847</name>
</gene>
<feature type="region of interest" description="Disordered" evidence="1">
    <location>
        <begin position="170"/>
        <end position="192"/>
    </location>
</feature>
<reference evidence="2 3" key="1">
    <citation type="submission" date="2023-08" db="EMBL/GenBank/DDBJ databases">
        <title>Black Yeasts Isolated from many extreme environments.</title>
        <authorList>
            <person name="Coleine C."/>
            <person name="Stajich J.E."/>
            <person name="Selbmann L."/>
        </authorList>
    </citation>
    <scope>NUCLEOTIDE SEQUENCE [LARGE SCALE GENOMIC DNA]</scope>
    <source>
        <strain evidence="2 3">CCFEE 5885</strain>
    </source>
</reference>
<sequence length="192" mass="21035">MLTSTQSLAEAGQAVLGLFRAAVSDVDTDGAHEMSKDDIGSFMLELERFQIWAADVNLLLEDERSLGGRLDGSPLAKMTIQVLLQDLVQTLTSVVNMKSNNEVYMSVSQHNIDDPFGIVDSSAEVLAEAYEDAVMNEFCDQNSAPRQATNIPNVPRLLHKELDVDETVAHKHQPPTTRARVNTAPLKPAPSY</sequence>
<dbReference type="Proteomes" id="UP001345013">
    <property type="component" value="Unassembled WGS sequence"/>
</dbReference>
<evidence type="ECO:0000256" key="1">
    <source>
        <dbReference type="SAM" id="MobiDB-lite"/>
    </source>
</evidence>
<keyword evidence="3" id="KW-1185">Reference proteome</keyword>